<protein>
    <submittedName>
        <fullName evidence="1">Uncharacterized protein</fullName>
    </submittedName>
</protein>
<feature type="non-terminal residue" evidence="1">
    <location>
        <position position="1"/>
    </location>
</feature>
<evidence type="ECO:0000313" key="2">
    <source>
        <dbReference type="Proteomes" id="UP000708208"/>
    </source>
</evidence>
<proteinExistence type="predicted"/>
<comment type="caution">
    <text evidence="1">The sequence shown here is derived from an EMBL/GenBank/DDBJ whole genome shotgun (WGS) entry which is preliminary data.</text>
</comment>
<reference evidence="1" key="1">
    <citation type="submission" date="2021-06" db="EMBL/GenBank/DDBJ databases">
        <authorList>
            <person name="Hodson N. C."/>
            <person name="Mongue J. A."/>
            <person name="Jaron S. K."/>
        </authorList>
    </citation>
    <scope>NUCLEOTIDE SEQUENCE</scope>
</reference>
<dbReference type="AlphaFoldDB" id="A0A8J2LBZ6"/>
<name>A0A8J2LBZ6_9HEXA</name>
<keyword evidence="2" id="KW-1185">Reference proteome</keyword>
<evidence type="ECO:0000313" key="1">
    <source>
        <dbReference type="EMBL" id="CAG7829196.1"/>
    </source>
</evidence>
<gene>
    <name evidence="1" type="ORF">AFUS01_LOCUS39071</name>
</gene>
<organism evidence="1 2">
    <name type="scientific">Allacma fusca</name>
    <dbReference type="NCBI Taxonomy" id="39272"/>
    <lineage>
        <taxon>Eukaryota</taxon>
        <taxon>Metazoa</taxon>
        <taxon>Ecdysozoa</taxon>
        <taxon>Arthropoda</taxon>
        <taxon>Hexapoda</taxon>
        <taxon>Collembola</taxon>
        <taxon>Symphypleona</taxon>
        <taxon>Sminthuridae</taxon>
        <taxon>Allacma</taxon>
    </lineage>
</organism>
<dbReference type="Proteomes" id="UP000708208">
    <property type="component" value="Unassembled WGS sequence"/>
</dbReference>
<accession>A0A8J2LBZ6</accession>
<dbReference type="EMBL" id="CAJVCH010550476">
    <property type="protein sequence ID" value="CAG7829196.1"/>
    <property type="molecule type" value="Genomic_DNA"/>
</dbReference>
<sequence length="79" mass="9200">WIRSEIKPSRERRLHNTIHMDFGTEFRHGILTLHQVLKIRDVHDGELDGTTMGACKVITCPHLMSRIHGEIIFSRKNLV</sequence>